<feature type="region of interest" description="Disordered" evidence="1">
    <location>
        <begin position="1"/>
        <end position="26"/>
    </location>
</feature>
<comment type="caution">
    <text evidence="3">The sequence shown here is derived from an EMBL/GenBank/DDBJ whole genome shotgun (WGS) entry which is preliminary data.</text>
</comment>
<dbReference type="InterPro" id="IPR033579">
    <property type="entry name" value="TMEM128"/>
</dbReference>
<feature type="transmembrane region" description="Helical" evidence="2">
    <location>
        <begin position="74"/>
        <end position="95"/>
    </location>
</feature>
<organism evidence="3 4">
    <name type="scientific">Tribonema minus</name>
    <dbReference type="NCBI Taxonomy" id="303371"/>
    <lineage>
        <taxon>Eukaryota</taxon>
        <taxon>Sar</taxon>
        <taxon>Stramenopiles</taxon>
        <taxon>Ochrophyta</taxon>
        <taxon>PX clade</taxon>
        <taxon>Xanthophyceae</taxon>
        <taxon>Tribonematales</taxon>
        <taxon>Tribonemataceae</taxon>
        <taxon>Tribonema</taxon>
    </lineage>
</organism>
<proteinExistence type="predicted"/>
<evidence type="ECO:0000313" key="3">
    <source>
        <dbReference type="EMBL" id="KAG5190542.1"/>
    </source>
</evidence>
<reference evidence="3" key="1">
    <citation type="submission" date="2021-02" db="EMBL/GenBank/DDBJ databases">
        <title>First Annotated Genome of the Yellow-green Alga Tribonema minus.</title>
        <authorList>
            <person name="Mahan K.M."/>
        </authorList>
    </citation>
    <scope>NUCLEOTIDE SEQUENCE</scope>
    <source>
        <strain evidence="3">UTEX B ZZ1240</strain>
    </source>
</reference>
<gene>
    <name evidence="3" type="ORF">JKP88DRAFT_271441</name>
</gene>
<accession>A0A836CLB2</accession>
<dbReference type="PANTHER" id="PTHR31134">
    <property type="entry name" value="TRANSMEMBRANE PROTEIN 128"/>
    <property type="match status" value="1"/>
</dbReference>
<evidence type="ECO:0000313" key="4">
    <source>
        <dbReference type="Proteomes" id="UP000664859"/>
    </source>
</evidence>
<evidence type="ECO:0000256" key="2">
    <source>
        <dbReference type="SAM" id="Phobius"/>
    </source>
</evidence>
<dbReference type="Proteomes" id="UP000664859">
    <property type="component" value="Unassembled WGS sequence"/>
</dbReference>
<dbReference type="OrthoDB" id="58903at2759"/>
<dbReference type="EMBL" id="JAFCMP010000033">
    <property type="protein sequence ID" value="KAG5190542.1"/>
    <property type="molecule type" value="Genomic_DNA"/>
</dbReference>
<evidence type="ECO:0000256" key="1">
    <source>
        <dbReference type="SAM" id="MobiDB-lite"/>
    </source>
</evidence>
<keyword evidence="2" id="KW-0812">Transmembrane</keyword>
<sequence>MSQRYSRVPTRDVKSTTETSEEERKRRRTELAERISNKLHAAFWTIVAGVVVYYTDFVRVLLQDDRVKRPWFNLATACFAVNCVIMGYLTLWLPLVQRVSTPWNIYCPRAIPAATAVGVICGVSLNLALWSVWGFLTPLILLVVFMGCLFFLHFVPWPC</sequence>
<dbReference type="AlphaFoldDB" id="A0A836CLB2"/>
<protein>
    <recommendedName>
        <fullName evidence="5">Transmembrane protein</fullName>
    </recommendedName>
</protein>
<feature type="transmembrane region" description="Helical" evidence="2">
    <location>
        <begin position="135"/>
        <end position="155"/>
    </location>
</feature>
<dbReference type="Pfam" id="PF20479">
    <property type="entry name" value="TMEM128"/>
    <property type="match status" value="1"/>
</dbReference>
<evidence type="ECO:0008006" key="5">
    <source>
        <dbReference type="Google" id="ProtNLM"/>
    </source>
</evidence>
<keyword evidence="2" id="KW-1133">Transmembrane helix</keyword>
<dbReference type="PANTHER" id="PTHR31134:SF1">
    <property type="entry name" value="TRANSMEMBRANE PROTEIN 128"/>
    <property type="match status" value="1"/>
</dbReference>
<feature type="transmembrane region" description="Helical" evidence="2">
    <location>
        <begin position="107"/>
        <end position="129"/>
    </location>
</feature>
<keyword evidence="2" id="KW-0472">Membrane</keyword>
<feature type="transmembrane region" description="Helical" evidence="2">
    <location>
        <begin position="35"/>
        <end position="54"/>
    </location>
</feature>
<keyword evidence="4" id="KW-1185">Reference proteome</keyword>
<name>A0A836CLB2_9STRA</name>